<dbReference type="Pfam" id="PF12679">
    <property type="entry name" value="ABC2_membrane_2"/>
    <property type="match status" value="1"/>
</dbReference>
<feature type="transmembrane region" description="Helical" evidence="1">
    <location>
        <begin position="24"/>
        <end position="44"/>
    </location>
</feature>
<evidence type="ECO:0000313" key="3">
    <source>
        <dbReference type="Proteomes" id="UP000677668"/>
    </source>
</evidence>
<dbReference type="Proteomes" id="UP000677668">
    <property type="component" value="Chromosome 1"/>
</dbReference>
<evidence type="ECO:0000313" key="2">
    <source>
        <dbReference type="EMBL" id="QUV93785.1"/>
    </source>
</evidence>
<gene>
    <name evidence="2" type="ORF">J8C05_10530</name>
</gene>
<dbReference type="PANTHER" id="PTHR43471">
    <property type="entry name" value="ABC TRANSPORTER PERMEASE"/>
    <property type="match status" value="1"/>
</dbReference>
<keyword evidence="3" id="KW-1185">Reference proteome</keyword>
<feature type="transmembrane region" description="Helical" evidence="1">
    <location>
        <begin position="255"/>
        <end position="275"/>
    </location>
</feature>
<feature type="transmembrane region" description="Helical" evidence="1">
    <location>
        <begin position="177"/>
        <end position="196"/>
    </location>
</feature>
<accession>A0ABX8AZG8</accession>
<evidence type="ECO:0000256" key="1">
    <source>
        <dbReference type="SAM" id="Phobius"/>
    </source>
</evidence>
<reference evidence="2 3" key="1">
    <citation type="submission" date="2021-03" db="EMBL/GenBank/DDBJ databases">
        <title>Genomic and phenotypic characterization of Chloracidobacterium isolates provides evidence for multiple species.</title>
        <authorList>
            <person name="Saini M.K."/>
            <person name="Costas A.M.G."/>
            <person name="Tank M."/>
            <person name="Bryant D.A."/>
        </authorList>
    </citation>
    <scope>NUCLEOTIDE SEQUENCE [LARGE SCALE GENOMIC DNA]</scope>
    <source>
        <strain evidence="2 3">N</strain>
    </source>
</reference>
<protein>
    <submittedName>
        <fullName evidence="2">ABC transporter permease</fullName>
    </submittedName>
</protein>
<dbReference type="PANTHER" id="PTHR43471:SF10">
    <property type="entry name" value="SLL1107 PROTEIN"/>
    <property type="match status" value="1"/>
</dbReference>
<feature type="transmembrane region" description="Helical" evidence="1">
    <location>
        <begin position="116"/>
        <end position="140"/>
    </location>
</feature>
<keyword evidence="1" id="KW-0812">Transmembrane</keyword>
<name>A0ABX8AZG8_9BACT</name>
<feature type="transmembrane region" description="Helical" evidence="1">
    <location>
        <begin position="64"/>
        <end position="86"/>
    </location>
</feature>
<proteinExistence type="predicted"/>
<keyword evidence="1" id="KW-0472">Membrane</keyword>
<dbReference type="EMBL" id="CP072642">
    <property type="protein sequence ID" value="QUV93785.1"/>
    <property type="molecule type" value="Genomic_DNA"/>
</dbReference>
<organism evidence="2 3">
    <name type="scientific">Chloracidobacterium sp. N</name>
    <dbReference type="NCBI Taxonomy" id="2821540"/>
    <lineage>
        <taxon>Bacteria</taxon>
        <taxon>Pseudomonadati</taxon>
        <taxon>Acidobacteriota</taxon>
        <taxon>Terriglobia</taxon>
        <taxon>Terriglobales</taxon>
        <taxon>Acidobacteriaceae</taxon>
        <taxon>Chloracidobacterium</taxon>
        <taxon>Chloracidobacterium aggregatum</taxon>
    </lineage>
</organism>
<sequence>MRDDLRGIIALTALTFHEARQRKVLLLAFLLGLLFLGLFAWGAHATARQADDLPPAIARMQLNFLTLAGLYVVNFLVAVTAVALPVDTLSGDMASGIIHTLLTKPLHRAAIVIGKWLGFLVLLTLYFGFMAGGVLSATWLLAGYVPPGVPTAFPLMWLGAVVLLTMTIAGGTRLSTLANGVVIFGLYGIAFIGGWMERIGTVLGNATARNLGIVSSLLVPTEVMWQYAATFMQPALLRQAGLTPFSAASTPSPLMVTWAIGCIAVNLALAMWWFARRDL</sequence>
<feature type="transmembrane region" description="Helical" evidence="1">
    <location>
        <begin position="152"/>
        <end position="170"/>
    </location>
</feature>
<keyword evidence="1" id="KW-1133">Transmembrane helix</keyword>
<dbReference type="RefSeq" id="WP_211422128.1">
    <property type="nucleotide sequence ID" value="NZ_CP072642.1"/>
</dbReference>